<dbReference type="GO" id="GO:0008817">
    <property type="term" value="F:corrinoid adenosyltransferase activity"/>
    <property type="evidence" value="ECO:0007669"/>
    <property type="project" value="UniProtKB-UniRule"/>
</dbReference>
<evidence type="ECO:0000313" key="6">
    <source>
        <dbReference type="EMBL" id="ADN77206.1"/>
    </source>
</evidence>
<dbReference type="EMBL" id="CP002209">
    <property type="protein sequence ID" value="ADN77206.1"/>
    <property type="molecule type" value="Genomic_DNA"/>
</dbReference>
<feature type="domain" description="Cobalamin adenosyltransferase-like" evidence="5">
    <location>
        <begin position="29"/>
        <end position="161"/>
    </location>
</feature>
<dbReference type="GO" id="GO:0005524">
    <property type="term" value="F:ATP binding"/>
    <property type="evidence" value="ECO:0007669"/>
    <property type="project" value="UniProtKB-UniRule"/>
</dbReference>
<dbReference type="InterPro" id="IPR029499">
    <property type="entry name" value="PduO-typ"/>
</dbReference>
<reference evidence="6 7" key="1">
    <citation type="journal article" date="2010" name="Stand. Genomic Sci.">
        <title>Complete genome sequence of Ferrimonas balearica type strain (PAT).</title>
        <authorList>
            <person name="Nolan M."/>
            <person name="Sikorski J."/>
            <person name="Davenport K."/>
            <person name="Lucas S."/>
            <person name="Glavina Del Rio T."/>
            <person name="Tice H."/>
            <person name="Cheng J."/>
            <person name="Goodwin L."/>
            <person name="Pitluck S."/>
            <person name="Liolios K."/>
            <person name="Ivanova N."/>
            <person name="Mavromatis K."/>
            <person name="Ovchinnikova G."/>
            <person name="Pati A."/>
            <person name="Chen A."/>
            <person name="Palaniappan K."/>
            <person name="Land M."/>
            <person name="Hauser L."/>
            <person name="Chang Y."/>
            <person name="Jeffries C."/>
            <person name="Tapia R."/>
            <person name="Brettin T."/>
            <person name="Detter J."/>
            <person name="Han C."/>
            <person name="Yasawong M."/>
            <person name="Rohde M."/>
            <person name="Tindall B."/>
            <person name="Goker M."/>
            <person name="Woyke T."/>
            <person name="Bristow J."/>
            <person name="Eisen J."/>
            <person name="Markowitz V."/>
            <person name="Hugenholtz P."/>
            <person name="Kyrpides N."/>
            <person name="Klenk H."/>
            <person name="Lapidus A."/>
        </authorList>
    </citation>
    <scope>NUCLEOTIDE SEQUENCE [LARGE SCALE GENOMIC DNA]</scope>
    <source>
        <strain evidence="7">DSM 9799 / CCM 4581 / KCTC 23876 / PAT</strain>
    </source>
</reference>
<dbReference type="PANTHER" id="PTHR12213:SF0">
    <property type="entry name" value="CORRINOID ADENOSYLTRANSFERASE MMAB"/>
    <property type="match status" value="1"/>
</dbReference>
<comment type="similarity">
    <text evidence="4">Belongs to the Cob(I)alamin adenosyltransferase family.</text>
</comment>
<keyword evidence="2 4" id="KW-0547">Nucleotide-binding</keyword>
<evidence type="ECO:0000256" key="2">
    <source>
        <dbReference type="ARBA" id="ARBA00022741"/>
    </source>
</evidence>
<dbReference type="SUPFAM" id="SSF89028">
    <property type="entry name" value="Cobalamin adenosyltransferase-like"/>
    <property type="match status" value="1"/>
</dbReference>
<comment type="catalytic activity">
    <reaction evidence="4">
        <text>2 cob(II)alamin + reduced [electron-transfer flavoprotein] + 2 ATP = 2 adenosylcob(III)alamin + 2 triphosphate + oxidized [electron-transfer flavoprotein] + 3 H(+)</text>
        <dbReference type="Rhea" id="RHEA:28671"/>
        <dbReference type="Rhea" id="RHEA-COMP:10685"/>
        <dbReference type="Rhea" id="RHEA-COMP:10686"/>
        <dbReference type="ChEBI" id="CHEBI:15378"/>
        <dbReference type="ChEBI" id="CHEBI:16304"/>
        <dbReference type="ChEBI" id="CHEBI:18036"/>
        <dbReference type="ChEBI" id="CHEBI:18408"/>
        <dbReference type="ChEBI" id="CHEBI:30616"/>
        <dbReference type="ChEBI" id="CHEBI:57692"/>
        <dbReference type="ChEBI" id="CHEBI:58307"/>
        <dbReference type="EC" id="2.5.1.17"/>
    </reaction>
</comment>
<evidence type="ECO:0000259" key="5">
    <source>
        <dbReference type="Pfam" id="PF01923"/>
    </source>
</evidence>
<dbReference type="Proteomes" id="UP000006683">
    <property type="component" value="Chromosome"/>
</dbReference>
<dbReference type="HOGENOM" id="CLU_128252_0_0_6"/>
<dbReference type="STRING" id="550540.Fbal_3005"/>
<dbReference type="EC" id="2.5.1.17" evidence="4"/>
<gene>
    <name evidence="6" type="ordered locus">Fbal_3005</name>
</gene>
<evidence type="ECO:0000256" key="3">
    <source>
        <dbReference type="ARBA" id="ARBA00022840"/>
    </source>
</evidence>
<dbReference type="GO" id="GO:0009236">
    <property type="term" value="P:cobalamin biosynthetic process"/>
    <property type="evidence" value="ECO:0007669"/>
    <property type="project" value="UniProtKB-UniRule"/>
</dbReference>
<dbReference type="InterPro" id="IPR036451">
    <property type="entry name" value="CblAdoTrfase-like_sf"/>
</dbReference>
<evidence type="ECO:0000256" key="4">
    <source>
        <dbReference type="RuleBase" id="RU366026"/>
    </source>
</evidence>
<dbReference type="eggNOG" id="COG2096">
    <property type="taxonomic scope" value="Bacteria"/>
</dbReference>
<proteinExistence type="inferred from homology"/>
<keyword evidence="1 4" id="KW-0808">Transferase</keyword>
<dbReference type="AlphaFoldDB" id="E1STW2"/>
<accession>E1STW2</accession>
<comment type="catalytic activity">
    <reaction evidence="4">
        <text>2 cob(II)yrinate a,c diamide + reduced [electron-transfer flavoprotein] + 2 ATP = 2 adenosylcob(III)yrinate a,c-diamide + 2 triphosphate + oxidized [electron-transfer flavoprotein] + 3 H(+)</text>
        <dbReference type="Rhea" id="RHEA:11528"/>
        <dbReference type="Rhea" id="RHEA-COMP:10685"/>
        <dbReference type="Rhea" id="RHEA-COMP:10686"/>
        <dbReference type="ChEBI" id="CHEBI:15378"/>
        <dbReference type="ChEBI" id="CHEBI:18036"/>
        <dbReference type="ChEBI" id="CHEBI:30616"/>
        <dbReference type="ChEBI" id="CHEBI:57692"/>
        <dbReference type="ChEBI" id="CHEBI:58307"/>
        <dbReference type="ChEBI" id="CHEBI:58503"/>
        <dbReference type="ChEBI" id="CHEBI:58537"/>
        <dbReference type="EC" id="2.5.1.17"/>
    </reaction>
</comment>
<name>E1STW2_FERBD</name>
<keyword evidence="4" id="KW-0169">Cobalamin biosynthesis</keyword>
<protein>
    <recommendedName>
        <fullName evidence="4">Corrinoid adenosyltransferase</fullName>
        <ecNumber evidence="4">2.5.1.17</ecNumber>
    </recommendedName>
    <alternativeName>
        <fullName evidence="4">Cob(II)alamin adenosyltransferase</fullName>
    </alternativeName>
    <alternativeName>
        <fullName evidence="4">Cob(II)yrinic acid a,c-diamide adenosyltransferase</fullName>
    </alternativeName>
    <alternativeName>
        <fullName evidence="4">Cobinamide/cobalamin adenosyltransferase</fullName>
    </alternativeName>
</protein>
<dbReference type="OrthoDB" id="6118511at2"/>
<keyword evidence="3 4" id="KW-0067">ATP-binding</keyword>
<dbReference type="KEGG" id="fbl:Fbal_3005"/>
<evidence type="ECO:0000256" key="1">
    <source>
        <dbReference type="ARBA" id="ARBA00022679"/>
    </source>
</evidence>
<evidence type="ECO:0000313" key="7">
    <source>
        <dbReference type="Proteomes" id="UP000006683"/>
    </source>
</evidence>
<dbReference type="GeneID" id="67183229"/>
<dbReference type="Pfam" id="PF01923">
    <property type="entry name" value="Cob_adeno_trans"/>
    <property type="match status" value="1"/>
</dbReference>
<dbReference type="Gene3D" id="1.20.1200.10">
    <property type="entry name" value="Cobalamin adenosyltransferase-like"/>
    <property type="match status" value="1"/>
</dbReference>
<dbReference type="InterPro" id="IPR016030">
    <property type="entry name" value="CblAdoTrfase-like"/>
</dbReference>
<organism evidence="6 7">
    <name type="scientific">Ferrimonas balearica (strain DSM 9799 / CCM 4581 / KCTC 23876 / PAT)</name>
    <dbReference type="NCBI Taxonomy" id="550540"/>
    <lineage>
        <taxon>Bacteria</taxon>
        <taxon>Pseudomonadati</taxon>
        <taxon>Pseudomonadota</taxon>
        <taxon>Gammaproteobacteria</taxon>
        <taxon>Alteromonadales</taxon>
        <taxon>Ferrimonadaceae</taxon>
        <taxon>Ferrimonas</taxon>
    </lineage>
</organism>
<dbReference type="RefSeq" id="WP_013346512.1">
    <property type="nucleotide sequence ID" value="NC_014541.1"/>
</dbReference>
<comment type="pathway">
    <text evidence="4">Cofactor biosynthesis; adenosylcobalamin biosynthesis; adenosylcobalamin from cob(II)yrinate a,c-diamide: step 2/7.</text>
</comment>
<dbReference type="PANTHER" id="PTHR12213">
    <property type="entry name" value="CORRINOID ADENOSYLTRANSFERASE"/>
    <property type="match status" value="1"/>
</dbReference>
<keyword evidence="7" id="KW-1185">Reference proteome</keyword>
<sequence>MPRRLSKDKRELCYPFIFETGPSTDFEVQTDELCSSVGYALSLLEQELAEQPALLAELKPELHQVQALVYHLNGSVRGRMAVEEADLDWLKARYDHHNGFGAVTGFVLPTGSPAVMALHLCRSGAKKSIRQLVRCEEAGLTVDDRLLRLANLLTNYFFCLTVRLKQHLKLEEIPFVSKSY</sequence>